<evidence type="ECO:0000313" key="1">
    <source>
        <dbReference type="EMBL" id="KAJ9121871.1"/>
    </source>
</evidence>
<comment type="caution">
    <text evidence="1">The sequence shown here is derived from an EMBL/GenBank/DDBJ whole genome shotgun (WGS) entry which is preliminary data.</text>
</comment>
<gene>
    <name evidence="1" type="ORF">QFC22_002494</name>
</gene>
<protein>
    <submittedName>
        <fullName evidence="1">Uncharacterized protein</fullName>
    </submittedName>
</protein>
<reference evidence="1" key="1">
    <citation type="submission" date="2023-04" db="EMBL/GenBank/DDBJ databases">
        <title>Draft Genome sequencing of Naganishia species isolated from polar environments using Oxford Nanopore Technology.</title>
        <authorList>
            <person name="Leo P."/>
            <person name="Venkateswaran K."/>
        </authorList>
    </citation>
    <scope>NUCLEOTIDE SEQUENCE</scope>
    <source>
        <strain evidence="1">MNA-CCFEE 5425</strain>
    </source>
</reference>
<name>A0ACC2XFR1_9TREE</name>
<organism evidence="1 2">
    <name type="scientific">Naganishia vaughanmartiniae</name>
    <dbReference type="NCBI Taxonomy" id="1424756"/>
    <lineage>
        <taxon>Eukaryota</taxon>
        <taxon>Fungi</taxon>
        <taxon>Dikarya</taxon>
        <taxon>Basidiomycota</taxon>
        <taxon>Agaricomycotina</taxon>
        <taxon>Tremellomycetes</taxon>
        <taxon>Filobasidiales</taxon>
        <taxon>Filobasidiaceae</taxon>
        <taxon>Naganishia</taxon>
    </lineage>
</organism>
<keyword evidence="2" id="KW-1185">Reference proteome</keyword>
<accession>A0ACC2XFR1</accession>
<dbReference type="EMBL" id="JASBWU010000005">
    <property type="protein sequence ID" value="KAJ9121871.1"/>
    <property type="molecule type" value="Genomic_DNA"/>
</dbReference>
<sequence>MGNAVRHLWGSLDIAYTLHRIITGDLKGHPDPSDKDIQHDQATSSRRYGRLLGCPDSEVHFPGYDYRHDGGSTRFGDAESPTEALLDLYAKGHCLALSLEEEGEVDLLSAQVSHLKQDGMYKFLPLLTMLYRIYEACLMMG</sequence>
<dbReference type="Proteomes" id="UP001243375">
    <property type="component" value="Unassembled WGS sequence"/>
</dbReference>
<evidence type="ECO:0000313" key="2">
    <source>
        <dbReference type="Proteomes" id="UP001243375"/>
    </source>
</evidence>
<proteinExistence type="predicted"/>